<reference evidence="2 3" key="1">
    <citation type="journal article" date="2020" name="IScience">
        <title>Genome Sequencing of the Endangered Kingdonia uniflora (Circaeasteraceae, Ranunculales) Reveals Potential Mechanisms of Evolutionary Specialization.</title>
        <authorList>
            <person name="Sun Y."/>
            <person name="Deng T."/>
            <person name="Zhang A."/>
            <person name="Moore M.J."/>
            <person name="Landis J.B."/>
            <person name="Lin N."/>
            <person name="Zhang H."/>
            <person name="Zhang X."/>
            <person name="Huang J."/>
            <person name="Zhang X."/>
            <person name="Sun H."/>
            <person name="Wang H."/>
        </authorList>
    </citation>
    <scope>NUCLEOTIDE SEQUENCE [LARGE SCALE GENOMIC DNA]</scope>
    <source>
        <strain evidence="2">TB1705</strain>
        <tissue evidence="2">Leaf</tissue>
    </source>
</reference>
<dbReference type="PANTHER" id="PTHR33167">
    <property type="entry name" value="TRANSCRIPTION FACTOR, PUTATIVE (DUF863)-RELATED"/>
    <property type="match status" value="1"/>
</dbReference>
<feature type="region of interest" description="Disordered" evidence="1">
    <location>
        <begin position="230"/>
        <end position="275"/>
    </location>
</feature>
<protein>
    <submittedName>
        <fullName evidence="2">Uncharacterized protein</fullName>
    </submittedName>
</protein>
<accession>A0A7J7LIE0</accession>
<proteinExistence type="predicted"/>
<evidence type="ECO:0000313" key="2">
    <source>
        <dbReference type="EMBL" id="KAF6142332.1"/>
    </source>
</evidence>
<evidence type="ECO:0000313" key="3">
    <source>
        <dbReference type="Proteomes" id="UP000541444"/>
    </source>
</evidence>
<dbReference type="EMBL" id="JACGCM010002261">
    <property type="protein sequence ID" value="KAF6142332.1"/>
    <property type="molecule type" value="Genomic_DNA"/>
</dbReference>
<dbReference type="OrthoDB" id="1928288at2759"/>
<dbReference type="Proteomes" id="UP000541444">
    <property type="component" value="Unassembled WGS sequence"/>
</dbReference>
<gene>
    <name evidence="2" type="ORF">GIB67_023357</name>
</gene>
<comment type="caution">
    <text evidence="2">The sequence shown here is derived from an EMBL/GenBank/DDBJ whole genome shotgun (WGS) entry which is preliminary data.</text>
</comment>
<dbReference type="PANTHER" id="PTHR33167:SF33">
    <property type="entry name" value="MYB-CC TYPE TRANSCRIPTION FACTOR LHEQLE-CONTAINING DOMAIN-CONTAINING PROTEIN"/>
    <property type="match status" value="1"/>
</dbReference>
<keyword evidence="3" id="KW-1185">Reference proteome</keyword>
<name>A0A7J7LIE0_9MAGN</name>
<evidence type="ECO:0000256" key="1">
    <source>
        <dbReference type="SAM" id="MobiDB-lite"/>
    </source>
</evidence>
<sequence>MGTKIECVVDHLASLQRNYSIDAIKSSDYSELYTKGLLKNAKTAPYQFQKSMDRLLEKYDKESARNTIIKQEEMFKGQVRELHRVYKNQKKLMAELSNNNSKLHMLNNPSSRVREVGASCIGTDNRSRSFDVGNCSETNHLTSKNWNQLSTQNDSSCHHQLSSFRTALSLQGHGSTSSKSNLGMRKGFDLERLAEEDVSKNKIGTSNSLDPLCHADEESDVELTLSIGFGTTSKKKPKNQNQYSRQEPDSTMFIRSDRGEEYGNPTNNALLNRESLQHPPWLFQSQSLNRT</sequence>
<dbReference type="AlphaFoldDB" id="A0A7J7LIE0"/>
<organism evidence="2 3">
    <name type="scientific">Kingdonia uniflora</name>
    <dbReference type="NCBI Taxonomy" id="39325"/>
    <lineage>
        <taxon>Eukaryota</taxon>
        <taxon>Viridiplantae</taxon>
        <taxon>Streptophyta</taxon>
        <taxon>Embryophyta</taxon>
        <taxon>Tracheophyta</taxon>
        <taxon>Spermatophyta</taxon>
        <taxon>Magnoliopsida</taxon>
        <taxon>Ranunculales</taxon>
        <taxon>Circaeasteraceae</taxon>
        <taxon>Kingdonia</taxon>
    </lineage>
</organism>